<dbReference type="Proteomes" id="UP000248961">
    <property type="component" value="Unassembled WGS sequence"/>
</dbReference>
<sequence length="150" mass="16471">MFITGERGGGGEEGANPEAKDILSGLGLETHGCRSVATPRTMKNNLLRNVIAQAIHKGGQGVSFARRRSWTNPCLLILFVFICLCSTLPPHLRSDKAHRVYGRCFRQALLPLHLSPVGCVPCRGGSLPDNARHMCKPCGDRAWSRLRRLN</sequence>
<evidence type="ECO:0000313" key="2">
    <source>
        <dbReference type="Proteomes" id="UP000248961"/>
    </source>
</evidence>
<proteinExistence type="predicted"/>
<gene>
    <name evidence="1" type="ORF">BO97DRAFT_4056</name>
</gene>
<accession>A0A395IB64</accession>
<reference evidence="1 2" key="1">
    <citation type="submission" date="2018-02" db="EMBL/GenBank/DDBJ databases">
        <title>The genomes of Aspergillus section Nigri reveals drivers in fungal speciation.</title>
        <authorList>
            <consortium name="DOE Joint Genome Institute"/>
            <person name="Vesth T.C."/>
            <person name="Nybo J."/>
            <person name="Theobald S."/>
            <person name="Brandl J."/>
            <person name="Frisvad J.C."/>
            <person name="Nielsen K.F."/>
            <person name="Lyhne E.K."/>
            <person name="Kogle M.E."/>
            <person name="Kuo A."/>
            <person name="Riley R."/>
            <person name="Clum A."/>
            <person name="Nolan M."/>
            <person name="Lipzen A."/>
            <person name="Salamov A."/>
            <person name="Henrissat B."/>
            <person name="Wiebenga A."/>
            <person name="De vries R.P."/>
            <person name="Grigoriev I.V."/>
            <person name="Mortensen U.H."/>
            <person name="Andersen M.R."/>
            <person name="Baker S.E."/>
        </authorList>
    </citation>
    <scope>NUCLEOTIDE SEQUENCE [LARGE SCALE GENOMIC DNA]</scope>
    <source>
        <strain evidence="1 2">CBS 101889</strain>
    </source>
</reference>
<dbReference type="AlphaFoldDB" id="A0A395IB64"/>
<keyword evidence="2" id="KW-1185">Reference proteome</keyword>
<dbReference type="GeneID" id="37199511"/>
<dbReference type="RefSeq" id="XP_025556440.1">
    <property type="nucleotide sequence ID" value="XM_025695222.1"/>
</dbReference>
<organism evidence="1 2">
    <name type="scientific">Aspergillus homomorphus (strain CBS 101889)</name>
    <dbReference type="NCBI Taxonomy" id="1450537"/>
    <lineage>
        <taxon>Eukaryota</taxon>
        <taxon>Fungi</taxon>
        <taxon>Dikarya</taxon>
        <taxon>Ascomycota</taxon>
        <taxon>Pezizomycotina</taxon>
        <taxon>Eurotiomycetes</taxon>
        <taxon>Eurotiomycetidae</taxon>
        <taxon>Eurotiales</taxon>
        <taxon>Aspergillaceae</taxon>
        <taxon>Aspergillus</taxon>
        <taxon>Aspergillus subgen. Circumdati</taxon>
    </lineage>
</organism>
<dbReference type="VEuPathDB" id="FungiDB:BO97DRAFT_4056"/>
<evidence type="ECO:0000313" key="1">
    <source>
        <dbReference type="EMBL" id="RAL17286.1"/>
    </source>
</evidence>
<protein>
    <submittedName>
        <fullName evidence="1">Uncharacterized protein</fullName>
    </submittedName>
</protein>
<dbReference type="EMBL" id="KZ824267">
    <property type="protein sequence ID" value="RAL17286.1"/>
    <property type="molecule type" value="Genomic_DNA"/>
</dbReference>
<name>A0A395IB64_ASPHC</name>